<evidence type="ECO:0000313" key="3">
    <source>
        <dbReference type="EMBL" id="XCM67651.1"/>
    </source>
</evidence>
<proteinExistence type="predicted"/>
<accession>A0AAU8JQQ9</accession>
<protein>
    <submittedName>
        <fullName evidence="3">Structural protein 1</fullName>
    </submittedName>
</protein>
<dbReference type="SUPFAM" id="SSF88633">
    <property type="entry name" value="Positive stranded ssRNA viruses"/>
    <property type="match status" value="1"/>
</dbReference>
<dbReference type="Gene3D" id="2.60.120.20">
    <property type="match status" value="1"/>
</dbReference>
<reference evidence="3" key="1">
    <citation type="journal article" date="2024" name="Viruses">
        <title>Diversity of Picorna-Like Viruses in the Teltow Canal, Berlin, Germany.</title>
        <authorList>
            <person name="Zell R."/>
            <person name="Groth M."/>
            <person name="Selinka L."/>
            <person name="Selinka H.-C."/>
        </authorList>
    </citation>
    <scope>NUCLEOTIDE SEQUENCE</scope>
    <source>
        <strain evidence="3">TC-ChiPV-2 MR233-17E/130</strain>
    </source>
</reference>
<dbReference type="EMBL" id="PP872548">
    <property type="protein sequence ID" value="XCM67651.1"/>
    <property type="molecule type" value="Genomic_RNA"/>
</dbReference>
<sequence length="234" mass="26933">MSFLQTDPIVTQTSVVSHPNQQLLTRTTPSIPIDFPLYREKTPFFNPPATIQGIAEMEKPIQQMVWSTASLKDSVIFHIDLDYAFLELHAIKFGLNRQAYSNFDTIKISFRRTDQANYQGLLLAVFDPSPSDNYLNAIFGVTRDSKTEYQLKVFKEIEPKNVDDVEFEIPFHIPFEMIQMFNNPVANYHKFYSFGNIRVIVVDPLVTTNTKQSISYRTAVSLVNYKTVGNVFRD</sequence>
<dbReference type="InterPro" id="IPR029053">
    <property type="entry name" value="Viral_coat"/>
</dbReference>
<keyword evidence="2" id="KW-0946">Virion</keyword>
<comment type="subcellular location">
    <subcellularLocation>
        <location evidence="1">Virion</location>
    </subcellularLocation>
</comment>
<name>A0AAU8JQQ9_9VIRU</name>
<evidence type="ECO:0000256" key="2">
    <source>
        <dbReference type="ARBA" id="ARBA00022844"/>
    </source>
</evidence>
<evidence type="ECO:0000256" key="1">
    <source>
        <dbReference type="ARBA" id="ARBA00004328"/>
    </source>
</evidence>
<organism evidence="3">
    <name type="scientific">Chipolycivirus sp</name>
    <dbReference type="NCBI Taxonomy" id="2809300"/>
    <lineage>
        <taxon>Viruses</taxon>
        <taxon>Riboviria</taxon>
        <taxon>Orthornavirae</taxon>
        <taxon>Pisuviricota</taxon>
        <taxon>Pisoniviricetes</taxon>
        <taxon>Picornavirales</taxon>
        <taxon>Polycipiviridae</taxon>
        <taxon>Chipolycivirus</taxon>
    </lineage>
</organism>
<dbReference type="GO" id="GO:0044423">
    <property type="term" value="C:virion component"/>
    <property type="evidence" value="ECO:0007669"/>
    <property type="project" value="UniProtKB-KW"/>
</dbReference>
<reference evidence="3" key="2">
    <citation type="submission" date="2024-05" db="EMBL/GenBank/DDBJ databases">
        <authorList>
            <person name="Zell R."/>
            <person name="Groth M."/>
            <person name="Selinka L."/>
            <person name="Selinka H.-C."/>
        </authorList>
    </citation>
    <scope>NUCLEOTIDE SEQUENCE</scope>
    <source>
        <strain evidence="3">TC-ChiPV-2 MR233-17E/130</strain>
    </source>
</reference>